<evidence type="ECO:0000313" key="1">
    <source>
        <dbReference type="EMBL" id="CAG2188909.1"/>
    </source>
</evidence>
<reference evidence="1" key="1">
    <citation type="submission" date="2021-03" db="EMBL/GenBank/DDBJ databases">
        <authorList>
            <person name="Bekaert M."/>
        </authorList>
    </citation>
    <scope>NUCLEOTIDE SEQUENCE</scope>
</reference>
<keyword evidence="2" id="KW-1185">Reference proteome</keyword>
<name>A0A8S3Q358_MYTED</name>
<dbReference type="PANTHER" id="PTHR46579:SF1">
    <property type="entry name" value="F5_8 TYPE C DOMAIN-CONTAINING PROTEIN"/>
    <property type="match status" value="1"/>
</dbReference>
<organism evidence="1 2">
    <name type="scientific">Mytilus edulis</name>
    <name type="common">Blue mussel</name>
    <dbReference type="NCBI Taxonomy" id="6550"/>
    <lineage>
        <taxon>Eukaryota</taxon>
        <taxon>Metazoa</taxon>
        <taxon>Spiralia</taxon>
        <taxon>Lophotrochozoa</taxon>
        <taxon>Mollusca</taxon>
        <taxon>Bivalvia</taxon>
        <taxon>Autobranchia</taxon>
        <taxon>Pteriomorphia</taxon>
        <taxon>Mytilida</taxon>
        <taxon>Mytiloidea</taxon>
        <taxon>Mytilidae</taxon>
        <taxon>Mytilinae</taxon>
        <taxon>Mytilus</taxon>
    </lineage>
</organism>
<dbReference type="AlphaFoldDB" id="A0A8S3Q358"/>
<dbReference type="EMBL" id="CAJPWZ010000277">
    <property type="protein sequence ID" value="CAG2188909.1"/>
    <property type="molecule type" value="Genomic_DNA"/>
</dbReference>
<proteinExistence type="predicted"/>
<dbReference type="PANTHER" id="PTHR46579">
    <property type="entry name" value="F5/8 TYPE C DOMAIN-CONTAINING PROTEIN-RELATED"/>
    <property type="match status" value="1"/>
</dbReference>
<dbReference type="OrthoDB" id="10010998at2759"/>
<comment type="caution">
    <text evidence="1">The sequence shown here is derived from an EMBL/GenBank/DDBJ whole genome shotgun (WGS) entry which is preliminary data.</text>
</comment>
<gene>
    <name evidence="1" type="ORF">MEDL_4309</name>
</gene>
<accession>A0A8S3Q358</accession>
<dbReference type="Proteomes" id="UP000683360">
    <property type="component" value="Unassembled WGS sequence"/>
</dbReference>
<sequence length="249" mass="29062">MHGLLLGTQKLLIRLWFLPEFNGKPFNFTNSVIEVDNRLRKIKPTMSITRLPRSIQNDLKYWKASEYRSFLLFYGVTVLFGILDNTRFHHYMNFVSAIHILLKEGSTDEDLIRAEGMLFKFVENFGTLYGECFMTLNLHQILHLADSVRELGPLYTHSCFYFENKNGHMLKLIRGSQNIDNQIINGVSFVQKLPELKQKCILHGSEEEKIYKSILQSNALKKQKKKLVTALLYLGQHSRKLSNRENLQH</sequence>
<protein>
    <submittedName>
        <fullName evidence="1">Uncharacterized protein</fullName>
    </submittedName>
</protein>
<evidence type="ECO:0000313" key="2">
    <source>
        <dbReference type="Proteomes" id="UP000683360"/>
    </source>
</evidence>